<sequence length="287" mass="31066">MANLALQVGWGSGQEANPTDSGQVVGVKVLWFGKVGPWLVRTNREHPSRKDDDVLAETIPHDALEIVEKTKKSKRMRKTIGDASVSTFPPKKLRGDYHVVTSNIGGKSLATIRSLIPAGSSVLSEVAEPHDDGPTDSVFGLNLRTRHPSMRYVVSSDDSHHSSLHSEINYFARSLVADAFVMTGVVTTTIATDASNVPVSKDGVKSGNLKSFEDSASTGGANANVTDSLKLTTSLDSFYASQDLDSETMHIIYVPKWKVTNDSVLDDPYVFRDLTDRLAPPALSKLL</sequence>
<protein>
    <submittedName>
        <fullName evidence="1">Uncharacterized protein</fullName>
    </submittedName>
</protein>
<gene>
    <name evidence="1" type="ORF">Tci_577876</name>
</gene>
<name>A0A699J3W2_TANCI</name>
<comment type="caution">
    <text evidence="1">The sequence shown here is derived from an EMBL/GenBank/DDBJ whole genome shotgun (WGS) entry which is preliminary data.</text>
</comment>
<organism evidence="1">
    <name type="scientific">Tanacetum cinerariifolium</name>
    <name type="common">Dalmatian daisy</name>
    <name type="synonym">Chrysanthemum cinerariifolium</name>
    <dbReference type="NCBI Taxonomy" id="118510"/>
    <lineage>
        <taxon>Eukaryota</taxon>
        <taxon>Viridiplantae</taxon>
        <taxon>Streptophyta</taxon>
        <taxon>Embryophyta</taxon>
        <taxon>Tracheophyta</taxon>
        <taxon>Spermatophyta</taxon>
        <taxon>Magnoliopsida</taxon>
        <taxon>eudicotyledons</taxon>
        <taxon>Gunneridae</taxon>
        <taxon>Pentapetalae</taxon>
        <taxon>asterids</taxon>
        <taxon>campanulids</taxon>
        <taxon>Asterales</taxon>
        <taxon>Asteraceae</taxon>
        <taxon>Asteroideae</taxon>
        <taxon>Anthemideae</taxon>
        <taxon>Anthemidinae</taxon>
        <taxon>Tanacetum</taxon>
    </lineage>
</organism>
<dbReference type="EMBL" id="BKCJ010362612">
    <property type="protein sequence ID" value="GFA05904.1"/>
    <property type="molecule type" value="Genomic_DNA"/>
</dbReference>
<reference evidence="1" key="1">
    <citation type="journal article" date="2019" name="Sci. Rep.">
        <title>Draft genome of Tanacetum cinerariifolium, the natural source of mosquito coil.</title>
        <authorList>
            <person name="Yamashiro T."/>
            <person name="Shiraishi A."/>
            <person name="Satake H."/>
            <person name="Nakayama K."/>
        </authorList>
    </citation>
    <scope>NUCLEOTIDE SEQUENCE</scope>
</reference>
<dbReference type="AlphaFoldDB" id="A0A699J3W2"/>
<proteinExistence type="predicted"/>
<accession>A0A699J3W2</accession>
<evidence type="ECO:0000313" key="1">
    <source>
        <dbReference type="EMBL" id="GFA05904.1"/>
    </source>
</evidence>